<evidence type="ECO:0000256" key="10">
    <source>
        <dbReference type="ARBA" id="ARBA00023136"/>
    </source>
</evidence>
<evidence type="ECO:0000256" key="9">
    <source>
        <dbReference type="ARBA" id="ARBA00023128"/>
    </source>
</evidence>
<keyword evidence="8 13" id="KW-0408">Iron</keyword>
<evidence type="ECO:0000256" key="5">
    <source>
        <dbReference type="ARBA" id="ARBA00022723"/>
    </source>
</evidence>
<dbReference type="Proteomes" id="UP000039046">
    <property type="component" value="Unassembled WGS sequence"/>
</dbReference>
<dbReference type="Pfam" id="PF02284">
    <property type="entry name" value="COX5A"/>
    <property type="match status" value="1"/>
</dbReference>
<keyword evidence="6 13" id="KW-0999">Mitochondrion inner membrane</keyword>
<sequence>MPASLFRLAARGPATFARAAAVRPAAMPLMARVSFSTSMHRRAEHAEETFEEFTARFEKEFDSVQDVFELQRNLNNAFAYDLVPSVSVVAAALKAARRVNDFATAVRVFEGVKAKVENKTQYDQYLHELKSLREELGVPLKEDLYPEEK</sequence>
<organism evidence="14 15">
    <name type="scientific">[Torrubiella] hemipterigena</name>
    <dbReference type="NCBI Taxonomy" id="1531966"/>
    <lineage>
        <taxon>Eukaryota</taxon>
        <taxon>Fungi</taxon>
        <taxon>Dikarya</taxon>
        <taxon>Ascomycota</taxon>
        <taxon>Pezizomycotina</taxon>
        <taxon>Sordariomycetes</taxon>
        <taxon>Hypocreomycetidae</taxon>
        <taxon>Hypocreales</taxon>
        <taxon>Clavicipitaceae</taxon>
        <taxon>Clavicipitaceae incertae sedis</taxon>
        <taxon>'Torrubiella' clade</taxon>
    </lineage>
</organism>
<dbReference type="PANTHER" id="PTHR14200">
    <property type="entry name" value="CYTOCHROME C OXIDASE POLYPEPTIDE"/>
    <property type="match status" value="1"/>
</dbReference>
<dbReference type="EMBL" id="CDHN01000001">
    <property type="protein sequence ID" value="CEJ80937.1"/>
    <property type="molecule type" value="Genomic_DNA"/>
</dbReference>
<keyword evidence="4 13" id="KW-0349">Heme</keyword>
<dbReference type="AlphaFoldDB" id="A0A0A1T3T4"/>
<evidence type="ECO:0000256" key="3">
    <source>
        <dbReference type="ARBA" id="ARBA00007972"/>
    </source>
</evidence>
<comment type="pathway">
    <text evidence="2 13">Energy metabolism; oxidative phosphorylation.</text>
</comment>
<evidence type="ECO:0000256" key="12">
    <source>
        <dbReference type="ARBA" id="ARBA00082700"/>
    </source>
</evidence>
<evidence type="ECO:0000256" key="8">
    <source>
        <dbReference type="ARBA" id="ARBA00023004"/>
    </source>
</evidence>
<dbReference type="Gene3D" id="1.25.40.40">
    <property type="entry name" value="Cytochrome c oxidase, subunit Va/VI"/>
    <property type="match status" value="1"/>
</dbReference>
<evidence type="ECO:0000256" key="6">
    <source>
        <dbReference type="ARBA" id="ARBA00022792"/>
    </source>
</evidence>
<keyword evidence="10 13" id="KW-0472">Membrane</keyword>
<dbReference type="PANTHER" id="PTHR14200:SF11">
    <property type="entry name" value="CYTOCHROME C OXIDASE SUBUNIT 5A, MITOCHONDRIAL"/>
    <property type="match status" value="1"/>
</dbReference>
<accession>A0A0A1T3T4</accession>
<evidence type="ECO:0000256" key="1">
    <source>
        <dbReference type="ARBA" id="ARBA00004443"/>
    </source>
</evidence>
<dbReference type="OrthoDB" id="3647690at2759"/>
<evidence type="ECO:0000256" key="11">
    <source>
        <dbReference type="ARBA" id="ARBA00070174"/>
    </source>
</evidence>
<evidence type="ECO:0000256" key="13">
    <source>
        <dbReference type="RuleBase" id="RU368103"/>
    </source>
</evidence>
<dbReference type="UniPathway" id="UPA00705"/>
<dbReference type="CDD" id="cd00923">
    <property type="entry name" value="Cyt_c_Oxidase_Va"/>
    <property type="match status" value="1"/>
</dbReference>
<name>A0A0A1T3T4_9HYPO</name>
<dbReference type="InterPro" id="IPR003204">
    <property type="entry name" value="Cyt_c_oxidase_su5A/6"/>
</dbReference>
<keyword evidence="9 13" id="KW-0496">Mitochondrion</keyword>
<dbReference type="SUPFAM" id="SSF48479">
    <property type="entry name" value="Cytochrome c oxidase subunit E"/>
    <property type="match status" value="1"/>
</dbReference>
<dbReference type="GO" id="GO:0005743">
    <property type="term" value="C:mitochondrial inner membrane"/>
    <property type="evidence" value="ECO:0007669"/>
    <property type="project" value="UniProtKB-SubCell"/>
</dbReference>
<protein>
    <recommendedName>
        <fullName evidence="11 13">Cytochrome c oxidase subunit 6, mitochondrial</fullName>
    </recommendedName>
    <alternativeName>
        <fullName evidence="12 13">Cytochrome c oxidase polypeptide VI</fullName>
    </alternativeName>
</protein>
<proteinExistence type="inferred from homology"/>
<gene>
    <name evidence="14" type="ORF">VHEMI01094</name>
</gene>
<dbReference type="InterPro" id="IPR036545">
    <property type="entry name" value="Cyt_c_oxidase_su5A/6_sf"/>
</dbReference>
<comment type="subcellular location">
    <subcellularLocation>
        <location evidence="1 13">Mitochondrion inner membrane</location>
        <topology evidence="1 13">Peripheral membrane protein</topology>
        <orientation evidence="1 13">Matrix side</orientation>
    </subcellularLocation>
</comment>
<dbReference type="GO" id="GO:0006123">
    <property type="term" value="P:mitochondrial electron transport, cytochrome c to oxygen"/>
    <property type="evidence" value="ECO:0007669"/>
    <property type="project" value="UniProtKB-UniRule"/>
</dbReference>
<dbReference type="STRING" id="1531966.A0A0A1T3T4"/>
<evidence type="ECO:0000256" key="4">
    <source>
        <dbReference type="ARBA" id="ARBA00022617"/>
    </source>
</evidence>
<keyword evidence="15" id="KW-1185">Reference proteome</keyword>
<evidence type="ECO:0000256" key="2">
    <source>
        <dbReference type="ARBA" id="ARBA00004673"/>
    </source>
</evidence>
<comment type="subunit">
    <text evidence="13">Component of the cytochrome c oxidase (complex IV, CIV), a multisubunit enzyme composed of a catalytic core of 3 subunits and several supernumerary subunits.</text>
</comment>
<evidence type="ECO:0000256" key="7">
    <source>
        <dbReference type="ARBA" id="ARBA00022946"/>
    </source>
</evidence>
<evidence type="ECO:0000313" key="15">
    <source>
        <dbReference type="Proteomes" id="UP000039046"/>
    </source>
</evidence>
<evidence type="ECO:0000313" key="14">
    <source>
        <dbReference type="EMBL" id="CEJ80937.1"/>
    </source>
</evidence>
<comment type="similarity">
    <text evidence="3 13">Belongs to the cytochrome c oxidase subunit 5A family.</text>
</comment>
<dbReference type="GO" id="GO:0046872">
    <property type="term" value="F:metal ion binding"/>
    <property type="evidence" value="ECO:0007669"/>
    <property type="project" value="UniProtKB-UniRule"/>
</dbReference>
<dbReference type="GO" id="GO:0045277">
    <property type="term" value="C:respiratory chain complex IV"/>
    <property type="evidence" value="ECO:0007669"/>
    <property type="project" value="UniProtKB-UniRule"/>
</dbReference>
<reference evidence="14 15" key="1">
    <citation type="journal article" date="2015" name="Genome Announc.">
        <title>Draft Genome Sequence and Gene Annotation of the Entomopathogenic Fungus Verticillium hemipterigenum.</title>
        <authorList>
            <person name="Horn F."/>
            <person name="Habel A."/>
            <person name="Scharf D.H."/>
            <person name="Dworschak J."/>
            <person name="Brakhage A.A."/>
            <person name="Guthke R."/>
            <person name="Hertweck C."/>
            <person name="Linde J."/>
        </authorList>
    </citation>
    <scope>NUCLEOTIDE SEQUENCE [LARGE SCALE GENOMIC DNA]</scope>
</reference>
<keyword evidence="7 13" id="KW-0809">Transit peptide</keyword>
<comment type="function">
    <text evidence="13">Component of the cytochrome c oxidase, the last enzyme in the mitochondrial electron transport chain which drives oxidative phosphorylation. The respiratory chain contains 3 multisubunit complexes succinate dehydrogenase (complex II, CII), ubiquinol-cytochrome c oxidoreductase (cytochrome b-c1 complex, complex III, CIII) and cytochrome c oxidase (complex IV, CIV), that cooperate to transfer electrons derived from NADH and succinate to molecular oxygen, creating an electrochemical gradient over the inner membrane that drives transmembrane transport and the ATP synthase. Cytochrome c oxidase is the component of the respiratory chain that catalyzes the reduction of oxygen to water. Electrons originating from reduced cytochrome c in the intermembrane space (IMS) are transferred via the dinuclear copper A center (CU(A)) of subunit 2 and heme A of subunit 1 to the active site in subunit 1, a binuclear center (BNC) formed by heme A3 and copper B (CU(B)). The BNC reduces molecular oxygen to 2 water molecules using 4 electrons from cytochrome c in the IMS and 4 protons from the mitochondrial matrix.</text>
</comment>
<dbReference type="HOGENOM" id="CLU_099086_0_0_1"/>
<keyword evidence="5 13" id="KW-0479">Metal-binding</keyword>
<dbReference type="FunFam" id="1.25.40.40:FF:000001">
    <property type="entry name" value="Cytochrome c oxidase subunit VI"/>
    <property type="match status" value="1"/>
</dbReference>
<dbReference type="GO" id="GO:0004129">
    <property type="term" value="F:cytochrome-c oxidase activity"/>
    <property type="evidence" value="ECO:0007669"/>
    <property type="project" value="EnsemblFungi"/>
</dbReference>